<comment type="similarity">
    <text evidence="1">Belongs to the metallo-dependent hydrolases superfamily.</text>
</comment>
<dbReference type="RefSeq" id="WP_141449809.1">
    <property type="nucleotide sequence ID" value="NZ_CP041217.1"/>
</dbReference>
<evidence type="ECO:0000313" key="4">
    <source>
        <dbReference type="Proteomes" id="UP000316968"/>
    </source>
</evidence>
<dbReference type="InterPro" id="IPR052350">
    <property type="entry name" value="Metallo-dep_Lactonases"/>
</dbReference>
<dbReference type="AlphaFoldDB" id="A0A4Y6UZT2"/>
<dbReference type="Gene3D" id="3.20.20.140">
    <property type="entry name" value="Metal-dependent hydrolases"/>
    <property type="match status" value="1"/>
</dbReference>
<dbReference type="PANTHER" id="PTHR43569">
    <property type="entry name" value="AMIDOHYDROLASE"/>
    <property type="match status" value="1"/>
</dbReference>
<dbReference type="Pfam" id="PF04909">
    <property type="entry name" value="Amidohydro_2"/>
    <property type="match status" value="1"/>
</dbReference>
<gene>
    <name evidence="3" type="ORF">FFV09_21840</name>
</gene>
<evidence type="ECO:0000259" key="2">
    <source>
        <dbReference type="Pfam" id="PF04909"/>
    </source>
</evidence>
<dbReference type="SUPFAM" id="SSF51556">
    <property type="entry name" value="Metallo-dependent hydrolases"/>
    <property type="match status" value="1"/>
</dbReference>
<keyword evidence="3" id="KW-0378">Hydrolase</keyword>
<dbReference type="GO" id="GO:0016787">
    <property type="term" value="F:hydrolase activity"/>
    <property type="evidence" value="ECO:0007669"/>
    <property type="project" value="UniProtKB-KW"/>
</dbReference>
<dbReference type="KEGG" id="saca:FFV09_21840"/>
<dbReference type="Proteomes" id="UP000316968">
    <property type="component" value="Chromosome"/>
</dbReference>
<name>A0A4Y6UZT2_SACBS</name>
<evidence type="ECO:0000256" key="1">
    <source>
        <dbReference type="ARBA" id="ARBA00038310"/>
    </source>
</evidence>
<dbReference type="InterPro" id="IPR032466">
    <property type="entry name" value="Metal_Hydrolase"/>
</dbReference>
<organism evidence="3 4">
    <name type="scientific">Saccharibacillus brassicae</name>
    <dbReference type="NCBI Taxonomy" id="2583377"/>
    <lineage>
        <taxon>Bacteria</taxon>
        <taxon>Bacillati</taxon>
        <taxon>Bacillota</taxon>
        <taxon>Bacilli</taxon>
        <taxon>Bacillales</taxon>
        <taxon>Paenibacillaceae</taxon>
        <taxon>Saccharibacillus</taxon>
    </lineage>
</organism>
<dbReference type="EMBL" id="CP041217">
    <property type="protein sequence ID" value="QDH23272.1"/>
    <property type="molecule type" value="Genomic_DNA"/>
</dbReference>
<reference evidence="3 4" key="1">
    <citation type="submission" date="2019-06" db="EMBL/GenBank/DDBJ databases">
        <title>Saccharibacillus brassicae sp. nov., an endophytic bacterium isolated from Chinese cabbage seeds (Brassica pekinensis).</title>
        <authorList>
            <person name="Jiang L."/>
            <person name="Lee J."/>
            <person name="Kim S.W."/>
        </authorList>
    </citation>
    <scope>NUCLEOTIDE SEQUENCE [LARGE SCALE GENOMIC DNA]</scope>
    <source>
        <strain evidence="4">KCTC 43072 / ATSA2</strain>
    </source>
</reference>
<dbReference type="PANTHER" id="PTHR43569:SF2">
    <property type="entry name" value="AMIDOHYDROLASE-RELATED DOMAIN-CONTAINING PROTEIN"/>
    <property type="match status" value="1"/>
</dbReference>
<dbReference type="InterPro" id="IPR006680">
    <property type="entry name" value="Amidohydro-rel"/>
</dbReference>
<dbReference type="OrthoDB" id="5450317at2"/>
<sequence length="283" mass="32357">MRIDAHQHYWKITRGDYGWITPELPILYRDFLPGDLEPLLREEGLDGSILVQAAPTLDESRYLLELADQDPSVLGVVGWLDLLDPEHRIHYDELSGHAKFAGFRLMIQDMPDVSRILEPAFIEALRSYADEDVPVDLLLTADQLDPVLELLRQVPHLRGVVDHLAKPCIRQRQFEPWASRLSELALLPNLFCKVSGVVTEGDHNGWKTEDFVPYLRHALEVFGPERVMFGSDWPVCLLAASYEQVTDILLRAIPQEWGERERALLFGGNAKIFYKLQAKPLTR</sequence>
<feature type="domain" description="Amidohydrolase-related" evidence="2">
    <location>
        <begin position="3"/>
        <end position="276"/>
    </location>
</feature>
<accession>A0A4Y6UZT2</accession>
<keyword evidence="4" id="KW-1185">Reference proteome</keyword>
<evidence type="ECO:0000313" key="3">
    <source>
        <dbReference type="EMBL" id="QDH23272.1"/>
    </source>
</evidence>
<protein>
    <submittedName>
        <fullName evidence="3">Amidohydrolase family protein</fullName>
    </submittedName>
</protein>
<proteinExistence type="inferred from homology"/>